<keyword evidence="3" id="KW-1185">Reference proteome</keyword>
<accession>S0FAB8</accession>
<evidence type="ECO:0000313" key="3">
    <source>
        <dbReference type="Proteomes" id="UP000014073"/>
    </source>
</evidence>
<dbReference type="OrthoDB" id="1052845at2"/>
<keyword evidence="1" id="KW-0732">Signal</keyword>
<reference evidence="2 3" key="1">
    <citation type="submission" date="2008-12" db="EMBL/GenBank/DDBJ databases">
        <authorList>
            <person name="Fulton L."/>
            <person name="Clifton S."/>
            <person name="Fulton B."/>
            <person name="Xu J."/>
            <person name="Minx P."/>
            <person name="Pepin K.H."/>
            <person name="Johnson M."/>
            <person name="Bhonagiri V."/>
            <person name="Nash W.E."/>
            <person name="Mardis E.R."/>
            <person name="Wilson R.K."/>
        </authorList>
    </citation>
    <scope>NUCLEOTIDE SEQUENCE [LARGE SCALE GENOMIC DNA]</scope>
    <source>
        <strain evidence="2 3">DSM 18228</strain>
    </source>
</reference>
<gene>
    <name evidence="2" type="ORF">BACCOPRO_02208</name>
</gene>
<dbReference type="STRING" id="547042.BACCOPRO_02208"/>
<dbReference type="RefSeq" id="WP_008143135.1">
    <property type="nucleotide sequence ID" value="NZ_EQ973643.1"/>
</dbReference>
<sequence length="363" mass="39048">MKISKSLFLAFAGLGLFACSNEDVTENGVQGEASISVKISDPALSRAVVDYTSGTGTEVTLNTIKLVLTAQTGGATKTFNLSDYDDRAALLEAVNSTEFEGVRNPSKMEVYINTEKASGWTPVEYMNAGLAEPLYASSTTFVDQGDTDEDGINEYKVTLTPAHTMARLEFGGIAHVDTKDPCMFKNITIDGIILDEVTGVDQVEAWDASNLMSNAIGQAFTEATGSVDAGWTPSWPENGKCYAYNIAPVETSLPILKVCFSNIEINTDATEYSGIVWPIHKLGYATVKNYKLADDSESYETAFGVNGEGNITKFPAGYIYQVKSLEIPDEAIGSGWQGGEDIHVIAVVSVSPWTIAEGTVEWN</sequence>
<dbReference type="Proteomes" id="UP000014073">
    <property type="component" value="Unassembled WGS sequence"/>
</dbReference>
<organism evidence="2 3">
    <name type="scientific">Phocaeicola coprophilus DSM 18228 = JCM 13818</name>
    <dbReference type="NCBI Taxonomy" id="547042"/>
    <lineage>
        <taxon>Bacteria</taxon>
        <taxon>Pseudomonadati</taxon>
        <taxon>Bacteroidota</taxon>
        <taxon>Bacteroidia</taxon>
        <taxon>Bacteroidales</taxon>
        <taxon>Bacteroidaceae</taxon>
        <taxon>Phocaeicola</taxon>
    </lineage>
</organism>
<name>S0FAB8_9BACT</name>
<dbReference type="GeneID" id="78406392"/>
<feature type="signal peptide" evidence="1">
    <location>
        <begin position="1"/>
        <end position="18"/>
    </location>
</feature>
<dbReference type="eggNOG" id="ENOG5030UEX">
    <property type="taxonomic scope" value="Bacteria"/>
</dbReference>
<dbReference type="PROSITE" id="PS51257">
    <property type="entry name" value="PROKAR_LIPOPROTEIN"/>
    <property type="match status" value="1"/>
</dbReference>
<feature type="chain" id="PRO_5004486462" description="Major fimbrial subunit protein N-terminal domain-containing protein" evidence="1">
    <location>
        <begin position="19"/>
        <end position="363"/>
    </location>
</feature>
<proteinExistence type="predicted"/>
<dbReference type="EMBL" id="ACBW01000148">
    <property type="protein sequence ID" value="EEF76702.1"/>
    <property type="molecule type" value="Genomic_DNA"/>
</dbReference>
<evidence type="ECO:0008006" key="4">
    <source>
        <dbReference type="Google" id="ProtNLM"/>
    </source>
</evidence>
<evidence type="ECO:0000256" key="1">
    <source>
        <dbReference type="SAM" id="SignalP"/>
    </source>
</evidence>
<dbReference type="AlphaFoldDB" id="S0FAB8"/>
<comment type="caution">
    <text evidence="2">The sequence shown here is derived from an EMBL/GenBank/DDBJ whole genome shotgun (WGS) entry which is preliminary data.</text>
</comment>
<evidence type="ECO:0000313" key="2">
    <source>
        <dbReference type="EMBL" id="EEF76702.1"/>
    </source>
</evidence>
<protein>
    <recommendedName>
        <fullName evidence="4">Major fimbrial subunit protein N-terminal domain-containing protein</fullName>
    </recommendedName>
</protein>
<dbReference type="HOGENOM" id="CLU_762183_0_0_10"/>